<dbReference type="PRINTS" id="PR00081">
    <property type="entry name" value="GDHRDH"/>
</dbReference>
<dbReference type="PROSITE" id="PS00061">
    <property type="entry name" value="ADH_SHORT"/>
    <property type="match status" value="1"/>
</dbReference>
<evidence type="ECO:0000256" key="5">
    <source>
        <dbReference type="ARBA" id="ARBA00022989"/>
    </source>
</evidence>
<reference evidence="13" key="1">
    <citation type="submission" date="2020-04" db="EMBL/GenBank/DDBJ databases">
        <title>Genome Assembly and Annotation of Botryosphaeria dothidea sdau 11-99, a Latent Pathogen of Apple Fruit Ring Rot in China.</title>
        <authorList>
            <person name="Yu C."/>
            <person name="Diao Y."/>
            <person name="Lu Q."/>
            <person name="Zhao J."/>
            <person name="Cui S."/>
            <person name="Peng C."/>
            <person name="He B."/>
            <person name="Liu H."/>
        </authorList>
    </citation>
    <scope>NUCLEOTIDE SEQUENCE [LARGE SCALE GENOMIC DNA]</scope>
    <source>
        <strain evidence="13">Sdau11-99</strain>
    </source>
</reference>
<dbReference type="Gene3D" id="3.40.50.720">
    <property type="entry name" value="NAD(P)-binding Rossmann-like Domain"/>
    <property type="match status" value="1"/>
</dbReference>
<sequence length="275" mass="30183">MKPELFGTISPLATKKATILSFGCLFGIGLVDRLSSWLSQWSLNNFVQDKTWDWSKEIVLITGGSSGIGAEIVSRFAHLKIKTIVLDVVAPDSSALESGMVYYHHVDLTSTSAIKTAIRQVKDDHGSPCVLINNAGIGIAKNILDEGDDERRRIFDVNVLAHFKLVQELLPAMIEKNHGHIVTVASMASFYTQAQNVSYACTKSAAMTFHEGLGQELRTRYGAKKVRTTIVHPTFVRTPLIERVVKEGKFGDYLLEPGTVADAVFEQVLSGYGGR</sequence>
<dbReference type="SUPFAM" id="SSF51735">
    <property type="entry name" value="NAD(P)-binding Rossmann-fold domains"/>
    <property type="match status" value="1"/>
</dbReference>
<dbReference type="InterPro" id="IPR020904">
    <property type="entry name" value="Sc_DH/Rdtase_CS"/>
</dbReference>
<comment type="subcellular location">
    <subcellularLocation>
        <location evidence="1">Membrane</location>
        <topology evidence="1">Multi-pass membrane protein</topology>
    </subcellularLocation>
</comment>
<protein>
    <recommendedName>
        <fullName evidence="10">Short-chain dehydrogenase/reductase 3</fullName>
    </recommendedName>
    <alternativeName>
        <fullName evidence="11">Retinal short-chain dehydrogenase/reductase 1</fullName>
    </alternativeName>
</protein>
<comment type="similarity">
    <text evidence="2 12">Belongs to the short-chain dehydrogenases/reductases (SDR) family.</text>
</comment>
<keyword evidence="7" id="KW-0443">Lipid metabolism</keyword>
<evidence type="ECO:0000256" key="11">
    <source>
        <dbReference type="ARBA" id="ARBA00082544"/>
    </source>
</evidence>
<comment type="function">
    <text evidence="9">Catalyzes the reduction of all-trans-retinal to all-trans-retinol in the presence of NADPH.</text>
</comment>
<accession>A0A8H4N778</accession>
<keyword evidence="6" id="KW-0560">Oxidoreductase</keyword>
<evidence type="ECO:0000256" key="8">
    <source>
        <dbReference type="ARBA" id="ARBA00023136"/>
    </source>
</evidence>
<dbReference type="PANTHER" id="PTHR24322">
    <property type="entry name" value="PKSB"/>
    <property type="match status" value="1"/>
</dbReference>
<dbReference type="AlphaFoldDB" id="A0A8H4N778"/>
<evidence type="ECO:0000256" key="4">
    <source>
        <dbReference type="ARBA" id="ARBA00022857"/>
    </source>
</evidence>
<proteinExistence type="inferred from homology"/>
<dbReference type="FunFam" id="3.40.50.720:FF:000131">
    <property type="entry name" value="Short-chain dehydrogenase/reductase 3"/>
    <property type="match status" value="1"/>
</dbReference>
<dbReference type="EMBL" id="WWBZ02000016">
    <property type="protein sequence ID" value="KAF4309793.1"/>
    <property type="molecule type" value="Genomic_DNA"/>
</dbReference>
<evidence type="ECO:0000256" key="2">
    <source>
        <dbReference type="ARBA" id="ARBA00006484"/>
    </source>
</evidence>
<evidence type="ECO:0000313" key="14">
    <source>
        <dbReference type="Proteomes" id="UP000572817"/>
    </source>
</evidence>
<dbReference type="Proteomes" id="UP000572817">
    <property type="component" value="Unassembled WGS sequence"/>
</dbReference>
<evidence type="ECO:0000256" key="1">
    <source>
        <dbReference type="ARBA" id="ARBA00004141"/>
    </source>
</evidence>
<evidence type="ECO:0000256" key="12">
    <source>
        <dbReference type="RuleBase" id="RU000363"/>
    </source>
</evidence>
<dbReference type="OrthoDB" id="10253736at2759"/>
<keyword evidence="8" id="KW-0472">Membrane</keyword>
<keyword evidence="3" id="KW-0812">Transmembrane</keyword>
<keyword evidence="4" id="KW-0521">NADP</keyword>
<gene>
    <name evidence="13" type="ORF">GTA08_BOTSDO03389</name>
</gene>
<dbReference type="GO" id="GO:0016020">
    <property type="term" value="C:membrane"/>
    <property type="evidence" value="ECO:0007669"/>
    <property type="project" value="UniProtKB-SubCell"/>
</dbReference>
<name>A0A8H4N778_9PEZI</name>
<keyword evidence="14" id="KW-1185">Reference proteome</keyword>
<dbReference type="PANTHER" id="PTHR24322:SF736">
    <property type="entry name" value="RETINOL DEHYDROGENASE 10"/>
    <property type="match status" value="1"/>
</dbReference>
<evidence type="ECO:0000313" key="13">
    <source>
        <dbReference type="EMBL" id="KAF4309793.1"/>
    </source>
</evidence>
<dbReference type="Pfam" id="PF00106">
    <property type="entry name" value="adh_short"/>
    <property type="match status" value="1"/>
</dbReference>
<dbReference type="GO" id="GO:0052650">
    <property type="term" value="F:all-trans-retinol dehydrogenase (NADP+) activity"/>
    <property type="evidence" value="ECO:0007669"/>
    <property type="project" value="UniProtKB-ARBA"/>
</dbReference>
<organism evidence="13 14">
    <name type="scientific">Botryosphaeria dothidea</name>
    <dbReference type="NCBI Taxonomy" id="55169"/>
    <lineage>
        <taxon>Eukaryota</taxon>
        <taxon>Fungi</taxon>
        <taxon>Dikarya</taxon>
        <taxon>Ascomycota</taxon>
        <taxon>Pezizomycotina</taxon>
        <taxon>Dothideomycetes</taxon>
        <taxon>Dothideomycetes incertae sedis</taxon>
        <taxon>Botryosphaeriales</taxon>
        <taxon>Botryosphaeriaceae</taxon>
        <taxon>Botryosphaeria</taxon>
    </lineage>
</organism>
<evidence type="ECO:0000256" key="3">
    <source>
        <dbReference type="ARBA" id="ARBA00022692"/>
    </source>
</evidence>
<evidence type="ECO:0000256" key="10">
    <source>
        <dbReference type="ARBA" id="ARBA00068717"/>
    </source>
</evidence>
<dbReference type="PRINTS" id="PR00080">
    <property type="entry name" value="SDRFAMILY"/>
</dbReference>
<evidence type="ECO:0000256" key="9">
    <source>
        <dbReference type="ARBA" id="ARBA00059620"/>
    </source>
</evidence>
<evidence type="ECO:0000256" key="6">
    <source>
        <dbReference type="ARBA" id="ARBA00023002"/>
    </source>
</evidence>
<dbReference type="InterPro" id="IPR036291">
    <property type="entry name" value="NAD(P)-bd_dom_sf"/>
</dbReference>
<keyword evidence="5" id="KW-1133">Transmembrane helix</keyword>
<evidence type="ECO:0000256" key="7">
    <source>
        <dbReference type="ARBA" id="ARBA00023098"/>
    </source>
</evidence>
<dbReference type="InterPro" id="IPR002347">
    <property type="entry name" value="SDR_fam"/>
</dbReference>
<comment type="caution">
    <text evidence="13">The sequence shown here is derived from an EMBL/GenBank/DDBJ whole genome shotgun (WGS) entry which is preliminary data.</text>
</comment>